<comment type="catalytic activity">
    <reaction evidence="1">
        <text>ATP + protein L-histidine = ADP + protein N-phospho-L-histidine.</text>
        <dbReference type="EC" id="2.7.13.3"/>
    </reaction>
</comment>
<proteinExistence type="predicted"/>
<dbReference type="GO" id="GO:0005886">
    <property type="term" value="C:plasma membrane"/>
    <property type="evidence" value="ECO:0007669"/>
    <property type="project" value="UniProtKB-SubCell"/>
</dbReference>
<dbReference type="Pfam" id="PF02518">
    <property type="entry name" value="HATPase_c"/>
    <property type="match status" value="1"/>
</dbReference>
<dbReference type="PANTHER" id="PTHR45436:SF5">
    <property type="entry name" value="SENSOR HISTIDINE KINASE TRCS"/>
    <property type="match status" value="1"/>
</dbReference>
<keyword evidence="10" id="KW-0902">Two-component regulatory system</keyword>
<keyword evidence="11 12" id="KW-0472">Membrane</keyword>
<dbReference type="InterPro" id="IPR050428">
    <property type="entry name" value="TCS_sensor_his_kinase"/>
</dbReference>
<dbReference type="InterPro" id="IPR003661">
    <property type="entry name" value="HisK_dim/P_dom"/>
</dbReference>
<keyword evidence="7 12" id="KW-0812">Transmembrane</keyword>
<evidence type="ECO:0000256" key="3">
    <source>
        <dbReference type="ARBA" id="ARBA00004236"/>
    </source>
</evidence>
<evidence type="ECO:0000256" key="12">
    <source>
        <dbReference type="SAM" id="Phobius"/>
    </source>
</evidence>
<dbReference type="FunFam" id="1.10.287.130:FF:000001">
    <property type="entry name" value="Two-component sensor histidine kinase"/>
    <property type="match status" value="1"/>
</dbReference>
<feature type="domain" description="Histidine kinase" evidence="13">
    <location>
        <begin position="271"/>
        <end position="490"/>
    </location>
</feature>
<evidence type="ECO:0000256" key="2">
    <source>
        <dbReference type="ARBA" id="ARBA00001968"/>
    </source>
</evidence>
<evidence type="ECO:0000256" key="4">
    <source>
        <dbReference type="ARBA" id="ARBA00012438"/>
    </source>
</evidence>
<dbReference type="GO" id="GO:0005509">
    <property type="term" value="F:calcium ion binding"/>
    <property type="evidence" value="ECO:0007669"/>
    <property type="project" value="UniProtKB-ARBA"/>
</dbReference>
<evidence type="ECO:0000259" key="13">
    <source>
        <dbReference type="PROSITE" id="PS50109"/>
    </source>
</evidence>
<dbReference type="PANTHER" id="PTHR45436">
    <property type="entry name" value="SENSOR HISTIDINE KINASE YKOH"/>
    <property type="match status" value="1"/>
</dbReference>
<evidence type="ECO:0000256" key="5">
    <source>
        <dbReference type="ARBA" id="ARBA00022553"/>
    </source>
</evidence>
<dbReference type="FunFam" id="3.30.565.10:FF:000006">
    <property type="entry name" value="Sensor histidine kinase WalK"/>
    <property type="match status" value="1"/>
</dbReference>
<dbReference type="CDD" id="cd00082">
    <property type="entry name" value="HisKA"/>
    <property type="match status" value="1"/>
</dbReference>
<evidence type="ECO:0000259" key="14">
    <source>
        <dbReference type="PROSITE" id="PS50885"/>
    </source>
</evidence>
<dbReference type="EMBL" id="OBQK01000006">
    <property type="protein sequence ID" value="SOC56001.1"/>
    <property type="molecule type" value="Genomic_DNA"/>
</dbReference>
<dbReference type="Gene3D" id="1.10.287.130">
    <property type="match status" value="1"/>
</dbReference>
<dbReference type="InterPro" id="IPR005467">
    <property type="entry name" value="His_kinase_dom"/>
</dbReference>
<dbReference type="InterPro" id="IPR003594">
    <property type="entry name" value="HATPase_dom"/>
</dbReference>
<dbReference type="SUPFAM" id="SSF47384">
    <property type="entry name" value="Homodimeric domain of signal transducing histidine kinase"/>
    <property type="match status" value="1"/>
</dbReference>
<comment type="cofactor">
    <cofactor evidence="2">
        <name>a divalent metal cation</name>
        <dbReference type="ChEBI" id="CHEBI:60240"/>
    </cofactor>
</comment>
<organism evidence="15 16">
    <name type="scientific">Ornithinimicrobium cerasi</name>
    <dbReference type="NCBI Taxonomy" id="2248773"/>
    <lineage>
        <taxon>Bacteria</taxon>
        <taxon>Bacillati</taxon>
        <taxon>Actinomycetota</taxon>
        <taxon>Actinomycetes</taxon>
        <taxon>Micrococcales</taxon>
        <taxon>Ornithinimicrobiaceae</taxon>
        <taxon>Ornithinimicrobium</taxon>
    </lineage>
</organism>
<dbReference type="SUPFAM" id="SSF55874">
    <property type="entry name" value="ATPase domain of HSP90 chaperone/DNA topoisomerase II/histidine kinase"/>
    <property type="match status" value="1"/>
</dbReference>
<dbReference type="RefSeq" id="WP_244903790.1">
    <property type="nucleotide sequence ID" value="NZ_OBQK01000006.1"/>
</dbReference>
<dbReference type="PROSITE" id="PS50885">
    <property type="entry name" value="HAMP"/>
    <property type="match status" value="1"/>
</dbReference>
<dbReference type="EC" id="2.7.13.3" evidence="4"/>
<dbReference type="Pfam" id="PF00672">
    <property type="entry name" value="HAMP"/>
    <property type="match status" value="1"/>
</dbReference>
<evidence type="ECO:0000256" key="11">
    <source>
        <dbReference type="ARBA" id="ARBA00023136"/>
    </source>
</evidence>
<dbReference type="SUPFAM" id="SSF158472">
    <property type="entry name" value="HAMP domain-like"/>
    <property type="match status" value="1"/>
</dbReference>
<dbReference type="SMART" id="SM00304">
    <property type="entry name" value="HAMP"/>
    <property type="match status" value="1"/>
</dbReference>
<dbReference type="InterPro" id="IPR003660">
    <property type="entry name" value="HAMP_dom"/>
</dbReference>
<sequence>MSRLGRLRSASYQRLHNLSLTRRLVTVVVLLVLAAYVLTTSASLMMLRGYLLERSDDDLDAYITPLARQAYSQMVEESTGQPFTLPRQTFVPPNPYYVVYTPVEDDVAPTPFVVPTRPEISAPELGRIGEGDPRLGVPFTVEARDGDGSWRVLAARLSEGGTIAVAVPLTDVDSTVRTLAWLTAVIGLTTLVVVGVLGWFAVRRAFRPLTRIEDTAAGIAAGDLARRVPPRGANDEVGSLSDSLNRMLAQIEHSFAVREASERKMRDFVADASHELRTPLATVKGYAELYRVGAVAADDLPGAMRRIEDEATRMGRLVEDLLTLTRLDSEPAMSPTRVDLMVLGNDVVQDARVRAPGRPITLGPLEGTGGDDDLTVIGEDGALRQVLTNLVGNAVDHTPPGSPVELTLGRVGESVVVQVRDHGPGLAVGTADRVFERFYREDKSRSRASGGTGLGLAIVAAIVARHRGSVRHLPTPGGGATFRVELPAAPPVTGGVRVRRRVPQLAEGRSATSQHAPRDR</sequence>
<dbReference type="GO" id="GO:0000155">
    <property type="term" value="F:phosphorelay sensor kinase activity"/>
    <property type="evidence" value="ECO:0007669"/>
    <property type="project" value="InterPro"/>
</dbReference>
<dbReference type="SMART" id="SM00387">
    <property type="entry name" value="HATPase_c"/>
    <property type="match status" value="1"/>
</dbReference>
<feature type="transmembrane region" description="Helical" evidence="12">
    <location>
        <begin position="179"/>
        <end position="202"/>
    </location>
</feature>
<gene>
    <name evidence="15" type="ORF">SAMN05421879_106154</name>
</gene>
<keyword evidence="16" id="KW-1185">Reference proteome</keyword>
<name>A0A285VTQ2_9MICO</name>
<dbReference type="AlphaFoldDB" id="A0A285VTQ2"/>
<dbReference type="Gene3D" id="6.10.340.10">
    <property type="match status" value="1"/>
</dbReference>
<evidence type="ECO:0000256" key="7">
    <source>
        <dbReference type="ARBA" id="ARBA00022692"/>
    </source>
</evidence>
<evidence type="ECO:0000256" key="9">
    <source>
        <dbReference type="ARBA" id="ARBA00022989"/>
    </source>
</evidence>
<dbReference type="PRINTS" id="PR00344">
    <property type="entry name" value="BCTRLSENSOR"/>
</dbReference>
<feature type="transmembrane region" description="Helical" evidence="12">
    <location>
        <begin position="24"/>
        <end position="47"/>
    </location>
</feature>
<dbReference type="Proteomes" id="UP000219688">
    <property type="component" value="Unassembled WGS sequence"/>
</dbReference>
<dbReference type="PROSITE" id="PS50109">
    <property type="entry name" value="HIS_KIN"/>
    <property type="match status" value="1"/>
</dbReference>
<keyword evidence="9 12" id="KW-1133">Transmembrane helix</keyword>
<accession>A0A285VTQ2</accession>
<dbReference type="CDD" id="cd06225">
    <property type="entry name" value="HAMP"/>
    <property type="match status" value="1"/>
</dbReference>
<dbReference type="InterPro" id="IPR036890">
    <property type="entry name" value="HATPase_C_sf"/>
</dbReference>
<evidence type="ECO:0000256" key="10">
    <source>
        <dbReference type="ARBA" id="ARBA00023012"/>
    </source>
</evidence>
<dbReference type="Gene3D" id="3.30.565.10">
    <property type="entry name" value="Histidine kinase-like ATPase, C-terminal domain"/>
    <property type="match status" value="1"/>
</dbReference>
<comment type="subcellular location">
    <subcellularLocation>
        <location evidence="3">Cell membrane</location>
    </subcellularLocation>
</comment>
<dbReference type="InterPro" id="IPR004358">
    <property type="entry name" value="Sig_transdc_His_kin-like_C"/>
</dbReference>
<evidence type="ECO:0000256" key="8">
    <source>
        <dbReference type="ARBA" id="ARBA00022777"/>
    </source>
</evidence>
<dbReference type="CDD" id="cd00075">
    <property type="entry name" value="HATPase"/>
    <property type="match status" value="1"/>
</dbReference>
<evidence type="ECO:0000256" key="1">
    <source>
        <dbReference type="ARBA" id="ARBA00000085"/>
    </source>
</evidence>
<dbReference type="InterPro" id="IPR036097">
    <property type="entry name" value="HisK_dim/P_sf"/>
</dbReference>
<keyword evidence="8 15" id="KW-0418">Kinase</keyword>
<keyword evidence="5" id="KW-0597">Phosphoprotein</keyword>
<dbReference type="SMART" id="SM00388">
    <property type="entry name" value="HisKA"/>
    <property type="match status" value="1"/>
</dbReference>
<keyword evidence="6" id="KW-0808">Transferase</keyword>
<reference evidence="16" key="1">
    <citation type="submission" date="2017-08" db="EMBL/GenBank/DDBJ databases">
        <authorList>
            <person name="Varghese N."/>
            <person name="Submissions S."/>
        </authorList>
    </citation>
    <scope>NUCLEOTIDE SEQUENCE [LARGE SCALE GENOMIC DNA]</scope>
    <source>
        <strain evidence="16">USBA17B2</strain>
    </source>
</reference>
<feature type="domain" description="HAMP" evidence="14">
    <location>
        <begin position="203"/>
        <end position="256"/>
    </location>
</feature>
<evidence type="ECO:0000256" key="6">
    <source>
        <dbReference type="ARBA" id="ARBA00022679"/>
    </source>
</evidence>
<dbReference type="Pfam" id="PF00512">
    <property type="entry name" value="HisKA"/>
    <property type="match status" value="1"/>
</dbReference>
<evidence type="ECO:0000313" key="16">
    <source>
        <dbReference type="Proteomes" id="UP000219688"/>
    </source>
</evidence>
<protein>
    <recommendedName>
        <fullName evidence="4">histidine kinase</fullName>
        <ecNumber evidence="4">2.7.13.3</ecNumber>
    </recommendedName>
</protein>
<evidence type="ECO:0000313" key="15">
    <source>
        <dbReference type="EMBL" id="SOC56001.1"/>
    </source>
</evidence>